<name>A0ABV6G324_9GAMM</name>
<dbReference type="PANTHER" id="PTHR44936:SF10">
    <property type="entry name" value="SENSOR PROTEIN RSTB"/>
    <property type="match status" value="1"/>
</dbReference>
<dbReference type="InterPro" id="IPR004358">
    <property type="entry name" value="Sig_transdc_His_kin-like_C"/>
</dbReference>
<comment type="caution">
    <text evidence="16">The sequence shown here is derived from an EMBL/GenBank/DDBJ whole genome shotgun (WGS) entry which is preliminary data.</text>
</comment>
<keyword evidence="9" id="KW-0418">Kinase</keyword>
<evidence type="ECO:0000256" key="12">
    <source>
        <dbReference type="ARBA" id="ARBA00023012"/>
    </source>
</evidence>
<dbReference type="EC" id="2.7.13.3" evidence="3"/>
<gene>
    <name evidence="16" type="ORF">ACFFHW_08665</name>
</gene>
<dbReference type="Gene3D" id="3.30.450.20">
    <property type="entry name" value="PAS domain"/>
    <property type="match status" value="2"/>
</dbReference>
<keyword evidence="7 14" id="KW-0812">Transmembrane</keyword>
<keyword evidence="4" id="KW-1003">Cell membrane</keyword>
<dbReference type="PRINTS" id="PR00344">
    <property type="entry name" value="BCTRLSENSOR"/>
</dbReference>
<dbReference type="InterPro" id="IPR050980">
    <property type="entry name" value="2C_sensor_his_kinase"/>
</dbReference>
<dbReference type="InterPro" id="IPR016120">
    <property type="entry name" value="Sig_transdc_His_kin_SpoOB"/>
</dbReference>
<comment type="subcellular location">
    <subcellularLocation>
        <location evidence="2">Cell membrane</location>
        <topology evidence="2">Multi-pass membrane protein</topology>
    </subcellularLocation>
</comment>
<accession>A0ABV6G324</accession>
<keyword evidence="8" id="KW-0547">Nucleotide-binding</keyword>
<feature type="domain" description="Histidine kinase" evidence="15">
    <location>
        <begin position="328"/>
        <end position="541"/>
    </location>
</feature>
<dbReference type="InterPro" id="IPR039506">
    <property type="entry name" value="SPOB_a"/>
</dbReference>
<organism evidence="16 17">
    <name type="scientific">Kushneria aurantia</name>
    <dbReference type="NCBI Taxonomy" id="504092"/>
    <lineage>
        <taxon>Bacteria</taxon>
        <taxon>Pseudomonadati</taxon>
        <taxon>Pseudomonadota</taxon>
        <taxon>Gammaproteobacteria</taxon>
        <taxon>Oceanospirillales</taxon>
        <taxon>Halomonadaceae</taxon>
        <taxon>Kushneria</taxon>
    </lineage>
</organism>
<dbReference type="SUPFAM" id="SSF55785">
    <property type="entry name" value="PYP-like sensor domain (PAS domain)"/>
    <property type="match status" value="1"/>
</dbReference>
<dbReference type="Gene3D" id="1.10.287.130">
    <property type="match status" value="1"/>
</dbReference>
<dbReference type="Proteomes" id="UP001589814">
    <property type="component" value="Unassembled WGS sequence"/>
</dbReference>
<evidence type="ECO:0000256" key="7">
    <source>
        <dbReference type="ARBA" id="ARBA00022692"/>
    </source>
</evidence>
<evidence type="ECO:0000313" key="17">
    <source>
        <dbReference type="Proteomes" id="UP001589814"/>
    </source>
</evidence>
<dbReference type="SUPFAM" id="SSF55874">
    <property type="entry name" value="ATPase domain of HSP90 chaperone/DNA topoisomerase II/histidine kinase"/>
    <property type="match status" value="1"/>
</dbReference>
<dbReference type="EMBL" id="JBHLVX010000033">
    <property type="protein sequence ID" value="MFC0268052.1"/>
    <property type="molecule type" value="Genomic_DNA"/>
</dbReference>
<dbReference type="SUPFAM" id="SSF55890">
    <property type="entry name" value="Sporulation response regulatory protein Spo0B"/>
    <property type="match status" value="1"/>
</dbReference>
<keyword evidence="10 16" id="KW-0067">ATP-binding</keyword>
<dbReference type="GO" id="GO:0005524">
    <property type="term" value="F:ATP binding"/>
    <property type="evidence" value="ECO:0007669"/>
    <property type="project" value="UniProtKB-KW"/>
</dbReference>
<dbReference type="SMART" id="SM00091">
    <property type="entry name" value="PAS"/>
    <property type="match status" value="1"/>
</dbReference>
<dbReference type="InterPro" id="IPR033463">
    <property type="entry name" value="sCache_3"/>
</dbReference>
<evidence type="ECO:0000256" key="10">
    <source>
        <dbReference type="ARBA" id="ARBA00022840"/>
    </source>
</evidence>
<evidence type="ECO:0000256" key="13">
    <source>
        <dbReference type="ARBA" id="ARBA00023136"/>
    </source>
</evidence>
<dbReference type="InterPro" id="IPR035965">
    <property type="entry name" value="PAS-like_dom_sf"/>
</dbReference>
<sequence length="556" mass="60097">MSQRAQQYAWPARSPIRLNALAALLAFAMIAVSLLVAWAVFSNQLWRSTASAQAQRVVNVATVLAQSEAVIAALESDTAPAADSAIQTRMSALRQQLDVNFIVIIDRHANRLTHPDPQWIGQHFRGGDEQAALAGQRYSSQAVGTLGTSIRGFAPVHNADGNVIGAVSVGVTLSHLELLLQASRDRLLLLLLVILAIGGLGAAWLARTIRRRLMGMEPDEIARLVAERRATLDAIHEGVIAVDAEGRVTLVNPAAQALLADSGAEEILPGRALDTLRVNAEHEPPRLTAGPMINRRLPLGGRSFLCNYQPILAEPVPVGAVITFRDSGEMQTLAEELTGVRRYAEALRASTHEFKNKLHVILGLTRLRDMETLERYLHELVDYRDAVSTPIIEQVREPLLAGFLIGKQSEAREKGIILEVVAETAIPPADESTTLHALVSIIGNLLENAFEAIGDRPQGRVAIHMALEAGVLSLQVQDNGGGMAPEQEARIFDKGFSSKGEQRGLGLWLVREQLDAVEGSLSLYSSPGEGTLIEVSYPYRVAGDGVPRGRSGREGR</sequence>
<dbReference type="InterPro" id="IPR013767">
    <property type="entry name" value="PAS_fold"/>
</dbReference>
<keyword evidence="17" id="KW-1185">Reference proteome</keyword>
<dbReference type="SMART" id="SM00387">
    <property type="entry name" value="HATPase_c"/>
    <property type="match status" value="1"/>
</dbReference>
<dbReference type="InterPro" id="IPR036890">
    <property type="entry name" value="HATPase_C_sf"/>
</dbReference>
<evidence type="ECO:0000256" key="14">
    <source>
        <dbReference type="SAM" id="Phobius"/>
    </source>
</evidence>
<evidence type="ECO:0000256" key="1">
    <source>
        <dbReference type="ARBA" id="ARBA00000085"/>
    </source>
</evidence>
<dbReference type="CDD" id="cd00130">
    <property type="entry name" value="PAS"/>
    <property type="match status" value="1"/>
</dbReference>
<dbReference type="SUPFAM" id="SSF103190">
    <property type="entry name" value="Sensory domain-like"/>
    <property type="match status" value="1"/>
</dbReference>
<dbReference type="Pfam" id="PF02518">
    <property type="entry name" value="HATPase_c"/>
    <property type="match status" value="1"/>
</dbReference>
<evidence type="ECO:0000256" key="5">
    <source>
        <dbReference type="ARBA" id="ARBA00022553"/>
    </source>
</evidence>
<dbReference type="InterPro" id="IPR003594">
    <property type="entry name" value="HATPase_dom"/>
</dbReference>
<evidence type="ECO:0000256" key="3">
    <source>
        <dbReference type="ARBA" id="ARBA00012438"/>
    </source>
</evidence>
<dbReference type="PROSITE" id="PS50109">
    <property type="entry name" value="HIS_KIN"/>
    <property type="match status" value="1"/>
</dbReference>
<feature type="transmembrane region" description="Helical" evidence="14">
    <location>
        <begin position="21"/>
        <end position="41"/>
    </location>
</feature>
<dbReference type="Gene3D" id="3.30.565.10">
    <property type="entry name" value="Histidine kinase-like ATPase, C-terminal domain"/>
    <property type="match status" value="1"/>
</dbReference>
<keyword evidence="5" id="KW-0597">Phosphoprotein</keyword>
<dbReference type="InterPro" id="IPR000014">
    <property type="entry name" value="PAS"/>
</dbReference>
<dbReference type="PANTHER" id="PTHR44936">
    <property type="entry name" value="SENSOR PROTEIN CREC"/>
    <property type="match status" value="1"/>
</dbReference>
<reference evidence="16 17" key="1">
    <citation type="submission" date="2024-09" db="EMBL/GenBank/DDBJ databases">
        <authorList>
            <person name="Sun Q."/>
            <person name="Mori K."/>
        </authorList>
    </citation>
    <scope>NUCLEOTIDE SEQUENCE [LARGE SCALE GENOMIC DNA]</scope>
    <source>
        <strain evidence="16 17">CCM 7415</strain>
    </source>
</reference>
<comment type="catalytic activity">
    <reaction evidence="1">
        <text>ATP + protein L-histidine = ADP + protein N-phospho-L-histidine.</text>
        <dbReference type="EC" id="2.7.13.3"/>
    </reaction>
</comment>
<evidence type="ECO:0000256" key="9">
    <source>
        <dbReference type="ARBA" id="ARBA00022777"/>
    </source>
</evidence>
<dbReference type="InterPro" id="IPR005467">
    <property type="entry name" value="His_kinase_dom"/>
</dbReference>
<dbReference type="RefSeq" id="WP_019952391.1">
    <property type="nucleotide sequence ID" value="NZ_JBHLVX010000033.1"/>
</dbReference>
<keyword evidence="12" id="KW-0902">Two-component regulatory system</keyword>
<evidence type="ECO:0000256" key="2">
    <source>
        <dbReference type="ARBA" id="ARBA00004651"/>
    </source>
</evidence>
<evidence type="ECO:0000313" key="16">
    <source>
        <dbReference type="EMBL" id="MFC0268052.1"/>
    </source>
</evidence>
<feature type="transmembrane region" description="Helical" evidence="14">
    <location>
        <begin position="187"/>
        <end position="206"/>
    </location>
</feature>
<dbReference type="InterPro" id="IPR029151">
    <property type="entry name" value="Sensor-like_sf"/>
</dbReference>
<dbReference type="Pfam" id="PF17203">
    <property type="entry name" value="sCache_3_2"/>
    <property type="match status" value="1"/>
</dbReference>
<dbReference type="Pfam" id="PF00989">
    <property type="entry name" value="PAS"/>
    <property type="match status" value="1"/>
</dbReference>
<keyword evidence="6" id="KW-0808">Transferase</keyword>
<evidence type="ECO:0000259" key="15">
    <source>
        <dbReference type="PROSITE" id="PS50109"/>
    </source>
</evidence>
<evidence type="ECO:0000256" key="8">
    <source>
        <dbReference type="ARBA" id="ARBA00022741"/>
    </source>
</evidence>
<evidence type="ECO:0000256" key="6">
    <source>
        <dbReference type="ARBA" id="ARBA00022679"/>
    </source>
</evidence>
<keyword evidence="13 14" id="KW-0472">Membrane</keyword>
<proteinExistence type="predicted"/>
<protein>
    <recommendedName>
        <fullName evidence="3">histidine kinase</fullName>
        <ecNumber evidence="3">2.7.13.3</ecNumber>
    </recommendedName>
</protein>
<evidence type="ECO:0000256" key="4">
    <source>
        <dbReference type="ARBA" id="ARBA00022475"/>
    </source>
</evidence>
<dbReference type="Pfam" id="PF14689">
    <property type="entry name" value="SPOB_a"/>
    <property type="match status" value="1"/>
</dbReference>
<evidence type="ECO:0000256" key="11">
    <source>
        <dbReference type="ARBA" id="ARBA00022989"/>
    </source>
</evidence>
<keyword evidence="11 14" id="KW-1133">Transmembrane helix</keyword>